<organism evidence="2 3">
    <name type="scientific">Cochliobolus sativus</name>
    <name type="common">Common root rot and spot blotch fungus</name>
    <name type="synonym">Bipolaris sorokiniana</name>
    <dbReference type="NCBI Taxonomy" id="45130"/>
    <lineage>
        <taxon>Eukaryota</taxon>
        <taxon>Fungi</taxon>
        <taxon>Dikarya</taxon>
        <taxon>Ascomycota</taxon>
        <taxon>Pezizomycotina</taxon>
        <taxon>Dothideomycetes</taxon>
        <taxon>Pleosporomycetidae</taxon>
        <taxon>Pleosporales</taxon>
        <taxon>Pleosporineae</taxon>
        <taxon>Pleosporaceae</taxon>
        <taxon>Bipolaris</taxon>
    </lineage>
</organism>
<dbReference type="Proteomes" id="UP000624244">
    <property type="component" value="Unassembled WGS sequence"/>
</dbReference>
<proteinExistence type="predicted"/>
<protein>
    <submittedName>
        <fullName evidence="2">Uncharacterized protein</fullName>
    </submittedName>
</protein>
<dbReference type="EMBL" id="WNKQ01000010">
    <property type="protein sequence ID" value="KAF5848876.1"/>
    <property type="molecule type" value="Genomic_DNA"/>
</dbReference>
<evidence type="ECO:0000256" key="1">
    <source>
        <dbReference type="SAM" id="MobiDB-lite"/>
    </source>
</evidence>
<reference evidence="2" key="1">
    <citation type="submission" date="2019-11" db="EMBL/GenBank/DDBJ databases">
        <title>Bipolaris sorokiniana Genome sequencing.</title>
        <authorList>
            <person name="Wang H."/>
        </authorList>
    </citation>
    <scope>NUCLEOTIDE SEQUENCE</scope>
</reference>
<dbReference type="AlphaFoldDB" id="A0A8H5ZEQ6"/>
<gene>
    <name evidence="2" type="ORF">GGP41_009983</name>
</gene>
<accession>A0A8H5ZEQ6</accession>
<feature type="region of interest" description="Disordered" evidence="1">
    <location>
        <begin position="36"/>
        <end position="68"/>
    </location>
</feature>
<evidence type="ECO:0000313" key="3">
    <source>
        <dbReference type="Proteomes" id="UP000624244"/>
    </source>
</evidence>
<name>A0A8H5ZEQ6_COCSA</name>
<evidence type="ECO:0000313" key="2">
    <source>
        <dbReference type="EMBL" id="KAF5848876.1"/>
    </source>
</evidence>
<comment type="caution">
    <text evidence="2">The sequence shown here is derived from an EMBL/GenBank/DDBJ whole genome shotgun (WGS) entry which is preliminary data.</text>
</comment>
<sequence>MAALPLSHLIENLHPWLIQEISPPLAQFPGVQAPRQLDLASSSRKTPTRWRRHWWSGQPRPSAAPHKGAICVIE</sequence>